<sequence length="575" mass="56357">MAFLPPPLLPPTAVARRARPLAVATLRGTPPPRPAPPPSSPRPAARPASPPSSAAGAAVAAAALALLLSLPLPPPAGANIPASYRLPPAPPTTNAQVILLDALPLPTRTAAAVAAVARPLGGVTTASSGNIRSSGGEVQAAGGLKPPDAIAAAARSAAAALPAAEAALTAAVAGGGAAADADGPAVARVREALATVRSGVRSMETAAAAGRGPRLRPAVVAAQESALAALDVAATSAAEALGGGPGGVVAARAAAAAAEAPGVTPYARRALVGVDIASRGRLVIEVDGLNAPASAGAFLARVRAGDFSGTRLGVDEVAVVAALDGGTAVPLEVALAGGGGEVVYGETLEESGRYAERPVLNFNAYGAVALARPQADTNGANGGVFLVKSDPSVTPAGLNLLDGAFSVVGYVVGGQGRAVMAELAGGDVIDHAEVLDDGPRGTLWRTYLSETCTPELRSLQGNPFGACQRQRPPARCGGGNPCGACCVRSITPLTPPPRATLPSAAACGVPFRPCRGARLASPGVPPVAPCNPPRAPLPAPPARSSCPAPPARRPQIGAGTEPPRGAPRPPGRPRG</sequence>
<protein>
    <submittedName>
        <fullName evidence="1">Uncharacterized protein</fullName>
    </submittedName>
</protein>
<comment type="caution">
    <text evidence="1">The sequence shown here is derived from an EMBL/GenBank/DDBJ whole genome shotgun (WGS) entry which is preliminary data.</text>
</comment>
<accession>A0ACC3BYV2</accession>
<keyword evidence="2" id="KW-1185">Reference proteome</keyword>
<dbReference type="Proteomes" id="UP000798662">
    <property type="component" value="Chromosome 2"/>
</dbReference>
<name>A0ACC3BYV2_PYRYE</name>
<gene>
    <name evidence="1" type="ORF">I4F81_005798</name>
</gene>
<dbReference type="EMBL" id="CM020619">
    <property type="protein sequence ID" value="KAK1863239.1"/>
    <property type="molecule type" value="Genomic_DNA"/>
</dbReference>
<reference evidence="1" key="1">
    <citation type="submission" date="2019-11" db="EMBL/GenBank/DDBJ databases">
        <title>Nori genome reveals adaptations in red seaweeds to the harsh intertidal environment.</title>
        <authorList>
            <person name="Wang D."/>
            <person name="Mao Y."/>
        </authorList>
    </citation>
    <scope>NUCLEOTIDE SEQUENCE</scope>
    <source>
        <tissue evidence="1">Gametophyte</tissue>
    </source>
</reference>
<evidence type="ECO:0000313" key="1">
    <source>
        <dbReference type="EMBL" id="KAK1863239.1"/>
    </source>
</evidence>
<organism evidence="1 2">
    <name type="scientific">Pyropia yezoensis</name>
    <name type="common">Susabi-nori</name>
    <name type="synonym">Porphyra yezoensis</name>
    <dbReference type="NCBI Taxonomy" id="2788"/>
    <lineage>
        <taxon>Eukaryota</taxon>
        <taxon>Rhodophyta</taxon>
        <taxon>Bangiophyceae</taxon>
        <taxon>Bangiales</taxon>
        <taxon>Bangiaceae</taxon>
        <taxon>Pyropia</taxon>
    </lineage>
</organism>
<proteinExistence type="predicted"/>
<evidence type="ECO:0000313" key="2">
    <source>
        <dbReference type="Proteomes" id="UP000798662"/>
    </source>
</evidence>